<evidence type="ECO:0000313" key="3">
    <source>
        <dbReference type="Proteomes" id="UP001206821"/>
    </source>
</evidence>
<accession>A0ABT2L1M6</accession>
<name>A0ABT2L1M6_9BACL</name>
<dbReference type="SUPFAM" id="SSF47413">
    <property type="entry name" value="lambda repressor-like DNA-binding domains"/>
    <property type="match status" value="1"/>
</dbReference>
<dbReference type="RefSeq" id="WP_034814321.1">
    <property type="nucleotide sequence ID" value="NZ_JANIEK010000090.1"/>
</dbReference>
<gene>
    <name evidence="2" type="ORF">NQG31_14055</name>
</gene>
<feature type="domain" description="HTH cro/C1-type" evidence="1">
    <location>
        <begin position="9"/>
        <end position="63"/>
    </location>
</feature>
<dbReference type="InterPro" id="IPR001387">
    <property type="entry name" value="Cro/C1-type_HTH"/>
</dbReference>
<proteinExistence type="predicted"/>
<dbReference type="Gene3D" id="1.25.40.10">
    <property type="entry name" value="Tetratricopeptide repeat domain"/>
    <property type="match status" value="1"/>
</dbReference>
<organism evidence="2 3">
    <name type="scientific">Exiguobacterium alkaliphilum</name>
    <dbReference type="NCBI Taxonomy" id="1428684"/>
    <lineage>
        <taxon>Bacteria</taxon>
        <taxon>Bacillati</taxon>
        <taxon>Bacillota</taxon>
        <taxon>Bacilli</taxon>
        <taxon>Bacillales</taxon>
        <taxon>Bacillales Family XII. Incertae Sedis</taxon>
        <taxon>Exiguobacterium</taxon>
    </lineage>
</organism>
<evidence type="ECO:0000259" key="1">
    <source>
        <dbReference type="PROSITE" id="PS50943"/>
    </source>
</evidence>
<comment type="caution">
    <text evidence="2">The sequence shown here is derived from an EMBL/GenBank/DDBJ whole genome shotgun (WGS) entry which is preliminary data.</text>
</comment>
<dbReference type="EMBL" id="JANIEK010000090">
    <property type="protein sequence ID" value="MCT4796671.1"/>
    <property type="molecule type" value="Genomic_DNA"/>
</dbReference>
<sequence length="419" mass="50215">MHKYIGNIIRFNRIKAKKTQQEVAAGICSISHLSKIEKGVYLPNQETLNLLLERLGKKIDFEQERHSQLSKLIDDFYYHWSYSEVSQMKLTIEMMEKEESHYIVSDYLNRYLLAQLAYELNEKNYEKAESLLYNLDNLEIMSNADISKFVVLKMSFLNKYKDSKKAAEYAESNENLIVSDDKAEYFYQKGLIYSYNISPSLSLIHMNKAYESFGKGTNFTRMITCKSVMAINYSRLGLMKEAEKEYIELLRMLSKFRNENMLHETRYNYGIFLKNANRYDEALVVFKSCEQYFSTKEEHQCLLILAMWETKLHLNDLQEEEILEFTSSFKNSASKCKLHKKYLVYADLMILKSKKNEKEYYRLLETNYLRLIEKENSYIEIRKRYLELLDYYKNKNHSKYQKLLVEFHQNEESMEMIRW</sequence>
<dbReference type="Gene3D" id="1.10.260.40">
    <property type="entry name" value="lambda repressor-like DNA-binding domains"/>
    <property type="match status" value="1"/>
</dbReference>
<dbReference type="Proteomes" id="UP001206821">
    <property type="component" value="Unassembled WGS sequence"/>
</dbReference>
<dbReference type="InterPro" id="IPR011990">
    <property type="entry name" value="TPR-like_helical_dom_sf"/>
</dbReference>
<dbReference type="PROSITE" id="PS50943">
    <property type="entry name" value="HTH_CROC1"/>
    <property type="match status" value="1"/>
</dbReference>
<dbReference type="Pfam" id="PF01381">
    <property type="entry name" value="HTH_3"/>
    <property type="match status" value="1"/>
</dbReference>
<protein>
    <submittedName>
        <fullName evidence="2">Helix-turn-helix domain-containing protein</fullName>
    </submittedName>
</protein>
<evidence type="ECO:0000313" key="2">
    <source>
        <dbReference type="EMBL" id="MCT4796671.1"/>
    </source>
</evidence>
<dbReference type="CDD" id="cd00093">
    <property type="entry name" value="HTH_XRE"/>
    <property type="match status" value="1"/>
</dbReference>
<reference evidence="2 3" key="1">
    <citation type="submission" date="2022-07" db="EMBL/GenBank/DDBJ databases">
        <title>Genomic and pangenome structural analysis of the polyextremophile Exiguobacterium.</title>
        <authorList>
            <person name="Shen L."/>
        </authorList>
    </citation>
    <scope>NUCLEOTIDE SEQUENCE [LARGE SCALE GENOMIC DNA]</scope>
    <source>
        <strain evidence="2 3">12_1</strain>
    </source>
</reference>
<dbReference type="SMART" id="SM00530">
    <property type="entry name" value="HTH_XRE"/>
    <property type="match status" value="1"/>
</dbReference>
<keyword evidence="3" id="KW-1185">Reference proteome</keyword>
<dbReference type="SUPFAM" id="SSF48452">
    <property type="entry name" value="TPR-like"/>
    <property type="match status" value="1"/>
</dbReference>
<dbReference type="InterPro" id="IPR010982">
    <property type="entry name" value="Lambda_DNA-bd_dom_sf"/>
</dbReference>